<proteinExistence type="predicted"/>
<feature type="region of interest" description="Disordered" evidence="1">
    <location>
        <begin position="1"/>
        <end position="45"/>
    </location>
</feature>
<evidence type="ECO:0000256" key="1">
    <source>
        <dbReference type="SAM" id="MobiDB-lite"/>
    </source>
</evidence>
<accession>A0A645J8A9</accession>
<reference evidence="2" key="1">
    <citation type="submission" date="2019-08" db="EMBL/GenBank/DDBJ databases">
        <authorList>
            <person name="Kucharzyk K."/>
            <person name="Murdoch R.W."/>
            <person name="Higgins S."/>
            <person name="Loffler F."/>
        </authorList>
    </citation>
    <scope>NUCLEOTIDE SEQUENCE</scope>
</reference>
<feature type="compositionally biased region" description="Basic residues" evidence="1">
    <location>
        <begin position="18"/>
        <end position="29"/>
    </location>
</feature>
<comment type="caution">
    <text evidence="2">The sequence shown here is derived from an EMBL/GenBank/DDBJ whole genome shotgun (WGS) entry which is preliminary data.</text>
</comment>
<dbReference type="EMBL" id="VSSQ01134374">
    <property type="protein sequence ID" value="MPN59861.1"/>
    <property type="molecule type" value="Genomic_DNA"/>
</dbReference>
<organism evidence="2">
    <name type="scientific">bioreactor metagenome</name>
    <dbReference type="NCBI Taxonomy" id="1076179"/>
    <lineage>
        <taxon>unclassified sequences</taxon>
        <taxon>metagenomes</taxon>
        <taxon>ecological metagenomes</taxon>
    </lineage>
</organism>
<dbReference type="AlphaFoldDB" id="A0A645J8A9"/>
<gene>
    <name evidence="2" type="ORF">SDC9_207583</name>
</gene>
<protein>
    <submittedName>
        <fullName evidence="2">Uncharacterized protein</fullName>
    </submittedName>
</protein>
<sequence length="93" mass="10567">MRGADPAPLLDGVDLGRTKRNSHRIRRGRNVAAPEQQRRKEVLRQQHRVSPGLEGGDRKILLIQRDRRRERCQPAEIVERGVGGGDERLLVTS</sequence>
<evidence type="ECO:0000313" key="2">
    <source>
        <dbReference type="EMBL" id="MPN59861.1"/>
    </source>
</evidence>
<name>A0A645J8A9_9ZZZZ</name>